<gene>
    <name evidence="2" type="ORF">GJU40_08900</name>
</gene>
<feature type="domain" description="EAL" evidence="1">
    <location>
        <begin position="92"/>
        <end position="341"/>
    </location>
</feature>
<evidence type="ECO:0000313" key="3">
    <source>
        <dbReference type="Proteomes" id="UP000448867"/>
    </source>
</evidence>
<proteinExistence type="predicted"/>
<dbReference type="InterPro" id="IPR050706">
    <property type="entry name" value="Cyclic-di-GMP_PDE-like"/>
</dbReference>
<dbReference type="OrthoDB" id="581425at2"/>
<dbReference type="SMART" id="SM00052">
    <property type="entry name" value="EAL"/>
    <property type="match status" value="1"/>
</dbReference>
<dbReference type="PROSITE" id="PS50883">
    <property type="entry name" value="EAL"/>
    <property type="match status" value="1"/>
</dbReference>
<dbReference type="SUPFAM" id="SSF141868">
    <property type="entry name" value="EAL domain-like"/>
    <property type="match status" value="1"/>
</dbReference>
<name>A0A7X2J014_9BACI</name>
<comment type="caution">
    <text evidence="2">The sequence shown here is derived from an EMBL/GenBank/DDBJ whole genome shotgun (WGS) entry which is preliminary data.</text>
</comment>
<accession>A0A7X2J014</accession>
<sequence length="345" mass="39631">MCFQPLKILNSAYLFIQSETFSLKLIHILNSLQFTESSSSVYKREYTSKNELKEILSFLHSEGISLHTYPASISRQNTPVFYKDQTLYTIYNHTFHEGILHIITSGDLESHLQPIVHLQSSELYGFESLLRDMSGQYSPYQLFDTAQKTNLHSFLDKRAREVAIKSRGSLVPKGIKSFINFLPSTIYSPEHCLEHTFKLVEKHKVSPDDLVFEVVESEKIEDIDHLLNIFQVYRKNGMKVALDDVGSGFATLETLKLLQPDYAKIDRAYISYCDQSKEKENFLKEIVAIGNEYGISILAEGIERKEELEFSRDLGIQYGQGYYIEKPSLSPLLLKQINMKLQVTS</sequence>
<evidence type="ECO:0000259" key="1">
    <source>
        <dbReference type="PROSITE" id="PS50883"/>
    </source>
</evidence>
<dbReference type="PANTHER" id="PTHR33121:SF70">
    <property type="entry name" value="SIGNALING PROTEIN YKOW"/>
    <property type="match status" value="1"/>
</dbReference>
<reference evidence="2 3" key="1">
    <citation type="submission" date="2019-11" db="EMBL/GenBank/DDBJ databases">
        <title>Bacillus lacus genome.</title>
        <authorList>
            <person name="Allen C.J."/>
            <person name="Newman J.D."/>
        </authorList>
    </citation>
    <scope>NUCLEOTIDE SEQUENCE [LARGE SCALE GENOMIC DNA]</scope>
    <source>
        <strain evidence="2 3">KCTC 33946</strain>
    </source>
</reference>
<dbReference type="Pfam" id="PF00563">
    <property type="entry name" value="EAL"/>
    <property type="match status" value="1"/>
</dbReference>
<dbReference type="Gene3D" id="3.20.20.450">
    <property type="entry name" value="EAL domain"/>
    <property type="match status" value="1"/>
</dbReference>
<dbReference type="PANTHER" id="PTHR33121">
    <property type="entry name" value="CYCLIC DI-GMP PHOSPHODIESTERASE PDEF"/>
    <property type="match status" value="1"/>
</dbReference>
<protein>
    <submittedName>
        <fullName evidence="2">EAL domain-containing protein</fullName>
    </submittedName>
</protein>
<dbReference type="InterPro" id="IPR035919">
    <property type="entry name" value="EAL_sf"/>
</dbReference>
<dbReference type="InterPro" id="IPR001633">
    <property type="entry name" value="EAL_dom"/>
</dbReference>
<dbReference type="EMBL" id="WKKI01000013">
    <property type="protein sequence ID" value="MRX72268.1"/>
    <property type="molecule type" value="Genomic_DNA"/>
</dbReference>
<evidence type="ECO:0000313" key="2">
    <source>
        <dbReference type="EMBL" id="MRX72268.1"/>
    </source>
</evidence>
<organism evidence="2 3">
    <name type="scientific">Metabacillus lacus</name>
    <dbReference type="NCBI Taxonomy" id="1983721"/>
    <lineage>
        <taxon>Bacteria</taxon>
        <taxon>Bacillati</taxon>
        <taxon>Bacillota</taxon>
        <taxon>Bacilli</taxon>
        <taxon>Bacillales</taxon>
        <taxon>Bacillaceae</taxon>
        <taxon>Metabacillus</taxon>
    </lineage>
</organism>
<dbReference type="Proteomes" id="UP000448867">
    <property type="component" value="Unassembled WGS sequence"/>
</dbReference>
<dbReference type="GO" id="GO:0071111">
    <property type="term" value="F:cyclic-guanylate-specific phosphodiesterase activity"/>
    <property type="evidence" value="ECO:0007669"/>
    <property type="project" value="InterPro"/>
</dbReference>
<keyword evidence="3" id="KW-1185">Reference proteome</keyword>
<dbReference type="AlphaFoldDB" id="A0A7X2J014"/>
<dbReference type="CDD" id="cd01948">
    <property type="entry name" value="EAL"/>
    <property type="match status" value="1"/>
</dbReference>